<sequence>MIRQRASHADNNITTDGDQWFWIQQRHEAYVDPLTIQEDNKLFETTVCIVQKKNGGHQLYAMKYMSKNQCAAREALRNVLREVEILTQLDHPFLVNLWFSFQDEEDLFMISDLLLGGDLRYHVQQKVPFTEESVRLLVCELGLADIKPDNILLDEEGHAHLTDFNIATVLDGGKLATSMSGTKPYMAPEIFDCAVDACVGYSFPVDWWSLGICAYEMLSGERPYNIHAATDLNDVRLLFIYKIYYPSSWSKDIVEMMERVRTEPKTLFN</sequence>
<dbReference type="SUPFAM" id="SSF56112">
    <property type="entry name" value="Protein kinase-like (PK-like)"/>
    <property type="match status" value="1"/>
</dbReference>
<name>A0A7R9HJ83_9NEOP</name>
<proteinExistence type="predicted"/>
<dbReference type="SMART" id="SM00220">
    <property type="entry name" value="S_TKc"/>
    <property type="match status" value="1"/>
</dbReference>
<dbReference type="GO" id="GO:0001664">
    <property type="term" value="F:G protein-coupled receptor binding"/>
    <property type="evidence" value="ECO:0007669"/>
    <property type="project" value="TreeGrafter"/>
</dbReference>
<evidence type="ECO:0000259" key="6">
    <source>
        <dbReference type="PROSITE" id="PS50011"/>
    </source>
</evidence>
<organism evidence="7">
    <name type="scientific">Timema monikensis</name>
    <dbReference type="NCBI Taxonomy" id="170555"/>
    <lineage>
        <taxon>Eukaryota</taxon>
        <taxon>Metazoa</taxon>
        <taxon>Ecdysozoa</taxon>
        <taxon>Arthropoda</taxon>
        <taxon>Hexapoda</taxon>
        <taxon>Insecta</taxon>
        <taxon>Pterygota</taxon>
        <taxon>Neoptera</taxon>
        <taxon>Polyneoptera</taxon>
        <taxon>Phasmatodea</taxon>
        <taxon>Timematodea</taxon>
        <taxon>Timematoidea</taxon>
        <taxon>Timematidae</taxon>
        <taxon>Timema</taxon>
    </lineage>
</organism>
<evidence type="ECO:0000256" key="3">
    <source>
        <dbReference type="ARBA" id="ARBA00022741"/>
    </source>
</evidence>
<feature type="domain" description="Protein kinase" evidence="6">
    <location>
        <begin position="1"/>
        <end position="269"/>
    </location>
</feature>
<dbReference type="Gene3D" id="1.10.510.10">
    <property type="entry name" value="Transferase(Phosphotransferase) domain 1"/>
    <property type="match status" value="1"/>
</dbReference>
<evidence type="ECO:0000256" key="4">
    <source>
        <dbReference type="ARBA" id="ARBA00022777"/>
    </source>
</evidence>
<dbReference type="GO" id="GO:0009966">
    <property type="term" value="P:regulation of signal transduction"/>
    <property type="evidence" value="ECO:0007669"/>
    <property type="project" value="TreeGrafter"/>
</dbReference>
<dbReference type="GO" id="GO:0005524">
    <property type="term" value="F:ATP binding"/>
    <property type="evidence" value="ECO:0007669"/>
    <property type="project" value="UniProtKB-KW"/>
</dbReference>
<keyword evidence="3" id="KW-0547">Nucleotide-binding</keyword>
<evidence type="ECO:0000256" key="5">
    <source>
        <dbReference type="ARBA" id="ARBA00022840"/>
    </source>
</evidence>
<dbReference type="GO" id="GO:0007186">
    <property type="term" value="P:G protein-coupled receptor signaling pathway"/>
    <property type="evidence" value="ECO:0007669"/>
    <property type="project" value="TreeGrafter"/>
</dbReference>
<keyword evidence="2" id="KW-0808">Transferase</keyword>
<keyword evidence="5" id="KW-0067">ATP-binding</keyword>
<dbReference type="InterPro" id="IPR000719">
    <property type="entry name" value="Prot_kinase_dom"/>
</dbReference>
<dbReference type="Pfam" id="PF00069">
    <property type="entry name" value="Pkinase"/>
    <property type="match status" value="1"/>
</dbReference>
<protein>
    <recommendedName>
        <fullName evidence="6">Protein kinase domain-containing protein</fullName>
    </recommendedName>
</protein>
<dbReference type="InterPro" id="IPR011009">
    <property type="entry name" value="Kinase-like_dom_sf"/>
</dbReference>
<dbReference type="GO" id="GO:0004703">
    <property type="term" value="F:G protein-coupled receptor kinase activity"/>
    <property type="evidence" value="ECO:0007669"/>
    <property type="project" value="TreeGrafter"/>
</dbReference>
<accession>A0A7R9HJ83</accession>
<dbReference type="PROSITE" id="PS50011">
    <property type="entry name" value="PROTEIN_KINASE_DOM"/>
    <property type="match status" value="1"/>
</dbReference>
<dbReference type="Gene3D" id="3.30.200.20">
    <property type="entry name" value="Phosphorylase Kinase, domain 1"/>
    <property type="match status" value="1"/>
</dbReference>
<keyword evidence="4" id="KW-0418">Kinase</keyword>
<dbReference type="PANTHER" id="PTHR24355">
    <property type="entry name" value="G PROTEIN-COUPLED RECEPTOR KINASE/RIBOSOMAL PROTEIN S6 KINASE"/>
    <property type="match status" value="1"/>
</dbReference>
<evidence type="ECO:0000256" key="1">
    <source>
        <dbReference type="ARBA" id="ARBA00022527"/>
    </source>
</evidence>
<dbReference type="AlphaFoldDB" id="A0A7R9HJ83"/>
<evidence type="ECO:0000313" key="7">
    <source>
        <dbReference type="EMBL" id="CAD7424379.1"/>
    </source>
</evidence>
<evidence type="ECO:0000256" key="2">
    <source>
        <dbReference type="ARBA" id="ARBA00022679"/>
    </source>
</evidence>
<dbReference type="PANTHER" id="PTHR24355:SF30">
    <property type="entry name" value="SERINE_THREONINE-PROTEIN KINASE 32B ISOFORM X1"/>
    <property type="match status" value="1"/>
</dbReference>
<gene>
    <name evidence="7" type="ORF">TMSB3V08_LOCUS1330</name>
</gene>
<reference evidence="7" key="1">
    <citation type="submission" date="2020-11" db="EMBL/GenBank/DDBJ databases">
        <authorList>
            <person name="Tran Van P."/>
        </authorList>
    </citation>
    <scope>NUCLEOTIDE SEQUENCE</scope>
</reference>
<dbReference type="EMBL" id="OB792781">
    <property type="protein sequence ID" value="CAD7424379.1"/>
    <property type="molecule type" value="Genomic_DNA"/>
</dbReference>
<keyword evidence="1" id="KW-0723">Serine/threonine-protein kinase</keyword>